<feature type="non-terminal residue" evidence="2">
    <location>
        <position position="832"/>
    </location>
</feature>
<feature type="domain" description="LTD" evidence="1">
    <location>
        <begin position="357"/>
        <end position="531"/>
    </location>
</feature>
<accession>A0A3B1BS93</accession>
<dbReference type="InterPro" id="IPR036415">
    <property type="entry name" value="Lamin_tail_dom_sf"/>
</dbReference>
<evidence type="ECO:0000313" key="2">
    <source>
        <dbReference type="EMBL" id="VAX21176.1"/>
    </source>
</evidence>
<dbReference type="InterPro" id="IPR001322">
    <property type="entry name" value="Lamin_tail_dom"/>
</dbReference>
<evidence type="ECO:0000259" key="1">
    <source>
        <dbReference type="PROSITE" id="PS51841"/>
    </source>
</evidence>
<protein>
    <recommendedName>
        <fullName evidence="1">LTD domain-containing protein</fullName>
    </recommendedName>
</protein>
<dbReference type="Pfam" id="PF00932">
    <property type="entry name" value="LTD"/>
    <property type="match status" value="3"/>
</dbReference>
<organism evidence="2">
    <name type="scientific">hydrothermal vent metagenome</name>
    <dbReference type="NCBI Taxonomy" id="652676"/>
    <lineage>
        <taxon>unclassified sequences</taxon>
        <taxon>metagenomes</taxon>
        <taxon>ecological metagenomes</taxon>
    </lineage>
</organism>
<reference evidence="2" key="1">
    <citation type="submission" date="2018-06" db="EMBL/GenBank/DDBJ databases">
        <authorList>
            <person name="Zhirakovskaya E."/>
        </authorList>
    </citation>
    <scope>NUCLEOTIDE SEQUENCE</scope>
</reference>
<dbReference type="AlphaFoldDB" id="A0A3B1BS93"/>
<gene>
    <name evidence="2" type="ORF">MNBD_IGNAVI01-1138</name>
</gene>
<sequence length="832" mass="94218">NLGSMPSGNYSVKIYHDVNADSIAQESEFVYQFDEVGIAPNDSSDLYVQLSDYDVGINHYLAELIYDNDLNLDNNSAYLSFIGIEINEIRNDIVINEIMYAPSSPEPEWIELYNRSDKTINLKNYQVADRTDTVKVVDNDLILQPSQYFVIAKDSSFITFYGDTLVFLVSNFPTLNNAGDRLMVLDSLNRVIDSLEFDSDWGGRNGTSLERIDSELPSIDSTNWGTAKLDSGGTPGMINSITSREYDLAIDQFYLENDQIIIGEPAKLNVVVKNIGKLSSGNYSVNIYHDVNSDSVVQESELVYQFNETGLTPNDSADLYVEVFDYDIGLNYYIAELTYSEDMNNENNSAFLNFTGVETNETRNDIVINEIMYAPNSPEPEWIELYNRSDKIIDLKNYQIADNTDTVKVINDDIVFQPHQYFVIAKDSSFITIYSDTLNFIISNFPNLNNTGDRLMILDSLNRIIDSLKFDPNWGGQNGVSLERIDSELPSIDSTNWGTAKLDSGGTPGVINSITIREYDLAIDQFYTESDYTIIGESTKFNIVVKNIGKKTSGAYSLKLFYDINFDSTAQDNEMVYQFEESGLLPKDSMNLYVELSDYVIGKNHYIAELIYNEDLNNENNFADLDFVGVKINEVRNDIIINEIMYAPNKPEPEWIEFYNRSNKIINLRNYQIADEVDTAEVIDNEIMFYPHQYFVVAKDSAFIKIYNDTLNFTISDFPNLNNTGDRLMILDSLNRVIDSLLFTPDWGGKNGVSLERIDSELPSIDSTNWGMAKLDSGGTPGMVNSITQRDYDVEISHIDFNPAFPLYGDRVTISAEIKNIGKNDLSFSLKL</sequence>
<dbReference type="SUPFAM" id="SSF74853">
    <property type="entry name" value="Lamin A/C globular tail domain"/>
    <property type="match status" value="3"/>
</dbReference>
<feature type="domain" description="LTD" evidence="1">
    <location>
        <begin position="80"/>
        <end position="220"/>
    </location>
</feature>
<dbReference type="Gene3D" id="2.60.40.1260">
    <property type="entry name" value="Lamin Tail domain"/>
    <property type="match status" value="2"/>
</dbReference>
<feature type="domain" description="LTD" evidence="1">
    <location>
        <begin position="630"/>
        <end position="745"/>
    </location>
</feature>
<dbReference type="PROSITE" id="PS51841">
    <property type="entry name" value="LTD"/>
    <property type="match status" value="3"/>
</dbReference>
<feature type="non-terminal residue" evidence="2">
    <location>
        <position position="1"/>
    </location>
</feature>
<dbReference type="EMBL" id="UOGD01000188">
    <property type="protein sequence ID" value="VAX21176.1"/>
    <property type="molecule type" value="Genomic_DNA"/>
</dbReference>
<name>A0A3B1BS93_9ZZZZ</name>
<proteinExistence type="predicted"/>